<evidence type="ECO:0000259" key="2">
    <source>
        <dbReference type="Pfam" id="PF02371"/>
    </source>
</evidence>
<keyword evidence="1" id="KW-0812">Transmembrane</keyword>
<evidence type="ECO:0000256" key="1">
    <source>
        <dbReference type="SAM" id="Phobius"/>
    </source>
</evidence>
<keyword evidence="1" id="KW-1133">Transmembrane helix</keyword>
<dbReference type="GO" id="GO:0006313">
    <property type="term" value="P:DNA transposition"/>
    <property type="evidence" value="ECO:0007669"/>
    <property type="project" value="InterPro"/>
</dbReference>
<evidence type="ECO:0000313" key="4">
    <source>
        <dbReference type="Proteomes" id="UP000193118"/>
    </source>
</evidence>
<sequence>MNPQAKELGKSVKGKVKLTRYGNRRLRSALFMPAMVALRRGYFSALVNRLKAKNKPPMVILVAIMRKLAVIAFHLYRKGEKFDSERYKAA</sequence>
<dbReference type="AlphaFoldDB" id="A0A1X3DAF5"/>
<comment type="caution">
    <text evidence="3">The sequence shown here is derived from an EMBL/GenBank/DDBJ whole genome shotgun (WGS) entry which is preliminary data.</text>
</comment>
<feature type="transmembrane region" description="Helical" evidence="1">
    <location>
        <begin position="58"/>
        <end position="76"/>
    </location>
</feature>
<dbReference type="Proteomes" id="UP000193118">
    <property type="component" value="Unassembled WGS sequence"/>
</dbReference>
<gene>
    <name evidence="3" type="ORF">BWD09_06785</name>
</gene>
<keyword evidence="1" id="KW-0472">Membrane</keyword>
<organism evidence="3 4">
    <name type="scientific">Neisseria dentiae</name>
    <dbReference type="NCBI Taxonomy" id="194197"/>
    <lineage>
        <taxon>Bacteria</taxon>
        <taxon>Pseudomonadati</taxon>
        <taxon>Pseudomonadota</taxon>
        <taxon>Betaproteobacteria</taxon>
        <taxon>Neisseriales</taxon>
        <taxon>Neisseriaceae</taxon>
        <taxon>Neisseria</taxon>
    </lineage>
</organism>
<keyword evidence="4" id="KW-1185">Reference proteome</keyword>
<feature type="transmembrane region" description="Helical" evidence="1">
    <location>
        <begin position="29"/>
        <end position="46"/>
    </location>
</feature>
<dbReference type="GO" id="GO:0003677">
    <property type="term" value="F:DNA binding"/>
    <property type="evidence" value="ECO:0007669"/>
    <property type="project" value="InterPro"/>
</dbReference>
<dbReference type="InterPro" id="IPR003346">
    <property type="entry name" value="Transposase_20"/>
</dbReference>
<dbReference type="InterPro" id="IPR047650">
    <property type="entry name" value="Transpos_IS110"/>
</dbReference>
<reference evidence="4" key="1">
    <citation type="submission" date="2017-01" db="EMBL/GenBank/DDBJ databases">
        <authorList>
            <person name="Wolfgang W.J."/>
            <person name="Cole J."/>
            <person name="Wroblewski D."/>
            <person name="Mcginnis J."/>
            <person name="Musser K.A."/>
        </authorList>
    </citation>
    <scope>NUCLEOTIDE SEQUENCE [LARGE SCALE GENOMIC DNA]</scope>
    <source>
        <strain evidence="4">DSM 19151</strain>
    </source>
</reference>
<proteinExistence type="predicted"/>
<dbReference type="GO" id="GO:0004803">
    <property type="term" value="F:transposase activity"/>
    <property type="evidence" value="ECO:0007669"/>
    <property type="project" value="InterPro"/>
</dbReference>
<dbReference type="STRING" id="194197.BWD09_06785"/>
<dbReference type="PANTHER" id="PTHR33055">
    <property type="entry name" value="TRANSPOSASE FOR INSERTION SEQUENCE ELEMENT IS1111A"/>
    <property type="match status" value="1"/>
</dbReference>
<dbReference type="PANTHER" id="PTHR33055:SF3">
    <property type="entry name" value="PUTATIVE TRANSPOSASE FOR IS117-RELATED"/>
    <property type="match status" value="1"/>
</dbReference>
<evidence type="ECO:0000313" key="3">
    <source>
        <dbReference type="EMBL" id="OSI16702.1"/>
    </source>
</evidence>
<accession>A0A1X3DAF5</accession>
<dbReference type="Pfam" id="PF02371">
    <property type="entry name" value="Transposase_20"/>
    <property type="match status" value="1"/>
</dbReference>
<protein>
    <recommendedName>
        <fullName evidence="2">Transposase IS116/IS110/IS902 C-terminal domain-containing protein</fullName>
    </recommendedName>
</protein>
<name>A0A1X3DAF5_9NEIS</name>
<feature type="domain" description="Transposase IS116/IS110/IS902 C-terminal" evidence="2">
    <location>
        <begin position="1"/>
        <end position="40"/>
    </location>
</feature>
<dbReference type="EMBL" id="MTBO01000014">
    <property type="protein sequence ID" value="OSI16702.1"/>
    <property type="molecule type" value="Genomic_DNA"/>
</dbReference>